<gene>
    <name evidence="1" type="ORF">QE412_002012</name>
</gene>
<dbReference type="RefSeq" id="WP_307482999.1">
    <property type="nucleotide sequence ID" value="NZ_JAUTBF010000001.1"/>
</dbReference>
<proteinExistence type="predicted"/>
<protein>
    <submittedName>
        <fullName evidence="1">Uncharacterized protein</fullName>
    </submittedName>
</protein>
<dbReference type="EMBL" id="JAUTBF010000001">
    <property type="protein sequence ID" value="MDQ1123439.1"/>
    <property type="molecule type" value="Genomic_DNA"/>
</dbReference>
<organism evidence="1 2">
    <name type="scientific">Microbacterium trichothecenolyticum</name>
    <name type="common">Aureobacterium trichothecenolyticum</name>
    <dbReference type="NCBI Taxonomy" id="69370"/>
    <lineage>
        <taxon>Bacteria</taxon>
        <taxon>Bacillati</taxon>
        <taxon>Actinomycetota</taxon>
        <taxon>Actinomycetes</taxon>
        <taxon>Micrococcales</taxon>
        <taxon>Microbacteriaceae</taxon>
        <taxon>Microbacterium</taxon>
    </lineage>
</organism>
<evidence type="ECO:0000313" key="1">
    <source>
        <dbReference type="EMBL" id="MDQ1123439.1"/>
    </source>
</evidence>
<accession>A0ABU0TWV9</accession>
<comment type="caution">
    <text evidence="1">The sequence shown here is derived from an EMBL/GenBank/DDBJ whole genome shotgun (WGS) entry which is preliminary data.</text>
</comment>
<name>A0ABU0TWV9_MICTR</name>
<sequence>MAQTTSTDRTGTIVAVVGGSPTDALASFEGLPGVATLSLRDSEPALAARRIEAARAPWVVHDADPLVHVAAAWIELYEERATLGTLEVEVENTLGSFERGEAIMPDYYVVLDPDQADTTWRHWWCGALGHRAPRRVLPAQAPTSPRDRALRTLLTALPSSRPWPDPTAWLPGLAFEIPDRIGLRDLGAP</sequence>
<reference evidence="1 2" key="1">
    <citation type="submission" date="2023-07" db="EMBL/GenBank/DDBJ databases">
        <title>Functional and genomic diversity of the sorghum phyllosphere microbiome.</title>
        <authorList>
            <person name="Shade A."/>
        </authorList>
    </citation>
    <scope>NUCLEOTIDE SEQUENCE [LARGE SCALE GENOMIC DNA]</scope>
    <source>
        <strain evidence="1 2">SORGH_AS_1207</strain>
    </source>
</reference>
<keyword evidence="2" id="KW-1185">Reference proteome</keyword>
<dbReference type="Proteomes" id="UP001226691">
    <property type="component" value="Unassembled WGS sequence"/>
</dbReference>
<evidence type="ECO:0000313" key="2">
    <source>
        <dbReference type="Proteomes" id="UP001226691"/>
    </source>
</evidence>